<dbReference type="Proteomes" id="UP000067711">
    <property type="component" value="Chromosome 1"/>
</dbReference>
<reference evidence="1 2" key="1">
    <citation type="submission" date="2015-12" db="EMBL/GenBank/DDBJ databases">
        <title>Diversity of Burkholderia near neighbor genomes.</title>
        <authorList>
            <person name="Sahl J."/>
            <person name="Wagner D."/>
            <person name="Keim P."/>
        </authorList>
    </citation>
    <scope>NUCLEOTIDE SEQUENCE [LARGE SCALE GENOMIC DNA]</scope>
    <source>
        <strain evidence="1 2">BDU8</strain>
    </source>
</reference>
<name>A0A1B4G364_9BURK</name>
<accession>A0A1B4G364</accession>
<evidence type="ECO:0000313" key="1">
    <source>
        <dbReference type="EMBL" id="AOJ10345.1"/>
    </source>
</evidence>
<dbReference type="RefSeq" id="WP_066489742.1">
    <property type="nucleotide sequence ID" value="NZ_CP013389.1"/>
</dbReference>
<dbReference type="AlphaFoldDB" id="A0A1B4G364"/>
<gene>
    <name evidence="1" type="ORF">WS71_24355</name>
</gene>
<proteinExistence type="predicted"/>
<organism evidence="1 2">
    <name type="scientific">Burkholderia mayonis</name>
    <dbReference type="NCBI Taxonomy" id="1385591"/>
    <lineage>
        <taxon>Bacteria</taxon>
        <taxon>Pseudomonadati</taxon>
        <taxon>Pseudomonadota</taxon>
        <taxon>Betaproteobacteria</taxon>
        <taxon>Burkholderiales</taxon>
        <taxon>Burkholderiaceae</taxon>
        <taxon>Burkholderia</taxon>
        <taxon>pseudomallei group</taxon>
    </lineage>
</organism>
<sequence>MQVTQSYAFGSPNVGPGGGGGYNFGSITKLIAAAADPNPAVYKATNNDYTIEADASNQNIQIVLPAASKAVGQIKTIKRIDASYASGNSVTILAVDGSTIEGLSSIALTAQSSVVKVQSDGTQWIVNSGQNSAPFPIPATPGAIAAITVGASPFTYTATQAGTVYTSAGTVSALQFKRGATTIDTGIVDGPVPVDIGDKVIVTYSVAPTMNFAPI</sequence>
<evidence type="ECO:0000313" key="2">
    <source>
        <dbReference type="Proteomes" id="UP000067711"/>
    </source>
</evidence>
<protein>
    <submittedName>
        <fullName evidence="1">Uncharacterized protein</fullName>
    </submittedName>
</protein>
<dbReference type="EMBL" id="CP013389">
    <property type="protein sequence ID" value="AOJ10345.1"/>
    <property type="molecule type" value="Genomic_DNA"/>
</dbReference>